<evidence type="ECO:0000313" key="2">
    <source>
        <dbReference type="EMBL" id="MBW6408713.1"/>
    </source>
</evidence>
<protein>
    <submittedName>
        <fullName evidence="2">ABC transporter permease</fullName>
    </submittedName>
</protein>
<gene>
    <name evidence="2" type="ORF">KYD98_01250</name>
</gene>
<evidence type="ECO:0000256" key="1">
    <source>
        <dbReference type="SAM" id="Phobius"/>
    </source>
</evidence>
<feature type="transmembrane region" description="Helical" evidence="1">
    <location>
        <begin position="194"/>
        <end position="220"/>
    </location>
</feature>
<proteinExistence type="predicted"/>
<dbReference type="EMBL" id="JAHXPT010000001">
    <property type="protein sequence ID" value="MBW6408713.1"/>
    <property type="molecule type" value="Genomic_DNA"/>
</dbReference>
<feature type="transmembrane region" description="Helical" evidence="1">
    <location>
        <begin position="240"/>
        <end position="263"/>
    </location>
</feature>
<name>A0ABS7AJ61_9CLOT</name>
<keyword evidence="1" id="KW-0812">Transmembrane</keyword>
<feature type="transmembrane region" description="Helical" evidence="1">
    <location>
        <begin position="12"/>
        <end position="30"/>
    </location>
</feature>
<feature type="transmembrane region" description="Helical" evidence="1">
    <location>
        <begin position="50"/>
        <end position="75"/>
    </location>
</feature>
<keyword evidence="1" id="KW-0472">Membrane</keyword>
<sequence length="270" mass="30428">MLGKLMKYEIKATGRILLPLYGVLLAFTLINKLFIGNNWDTLDASTLGGIPAVLSIFAYGVTMAAIFIVTFFIIIQRFYKNLLGDEGYLMHTLPVTTWKNILSKLLIGIFWTVISGIVAILSIFILAFSVSNFDPNFFNELGKVFSEIYKEVGISGFMLFLEFILAVFIQMAMGIIMIYASISIGHLFNKRKILSSFGAFIVLNIIMNTITSILGITFSWKLEMYADTINQHSLGLLHGIIWGVIAVNLIFFICYFFITNYVVKNKLNLE</sequence>
<comment type="caution">
    <text evidence="2">The sequence shown here is derived from an EMBL/GenBank/DDBJ whole genome shotgun (WGS) entry which is preliminary data.</text>
</comment>
<dbReference type="RefSeq" id="WP_219777772.1">
    <property type="nucleotide sequence ID" value="NZ_JAHXPT010000001.1"/>
</dbReference>
<keyword evidence="1" id="KW-1133">Transmembrane helix</keyword>
<feature type="transmembrane region" description="Helical" evidence="1">
    <location>
        <begin position="157"/>
        <end position="182"/>
    </location>
</feature>
<feature type="transmembrane region" description="Helical" evidence="1">
    <location>
        <begin position="105"/>
        <end position="128"/>
    </location>
</feature>
<organism evidence="2 3">
    <name type="scientific">Clostridium weizhouense</name>
    <dbReference type="NCBI Taxonomy" id="2859781"/>
    <lineage>
        <taxon>Bacteria</taxon>
        <taxon>Bacillati</taxon>
        <taxon>Bacillota</taxon>
        <taxon>Clostridia</taxon>
        <taxon>Eubacteriales</taxon>
        <taxon>Clostridiaceae</taxon>
        <taxon>Clostridium</taxon>
    </lineage>
</organism>
<keyword evidence="3" id="KW-1185">Reference proteome</keyword>
<accession>A0ABS7AJ61</accession>
<dbReference type="Proteomes" id="UP001519921">
    <property type="component" value="Unassembled WGS sequence"/>
</dbReference>
<reference evidence="2 3" key="1">
    <citation type="submission" date="2021-07" db="EMBL/GenBank/DDBJ databases">
        <title>Clostridium weizhouense sp. nov., an anaerobic bacterium isolated from activated sludge of Petroleum wastewater.</title>
        <authorList>
            <person name="Li Q."/>
        </authorList>
    </citation>
    <scope>NUCLEOTIDE SEQUENCE [LARGE SCALE GENOMIC DNA]</scope>
    <source>
        <strain evidence="2 3">YB-6</strain>
    </source>
</reference>
<evidence type="ECO:0000313" key="3">
    <source>
        <dbReference type="Proteomes" id="UP001519921"/>
    </source>
</evidence>